<organism evidence="10 11">
    <name type="scientific">Ruminiclostridium papyrosolvens C7</name>
    <dbReference type="NCBI Taxonomy" id="1330534"/>
    <lineage>
        <taxon>Bacteria</taxon>
        <taxon>Bacillati</taxon>
        <taxon>Bacillota</taxon>
        <taxon>Clostridia</taxon>
        <taxon>Eubacteriales</taxon>
        <taxon>Oscillospiraceae</taxon>
        <taxon>Ruminiclostridium</taxon>
    </lineage>
</organism>
<dbReference type="RefSeq" id="WP_020814628.1">
    <property type="nucleotide sequence ID" value="NZ_ATAY01000020.1"/>
</dbReference>
<evidence type="ECO:0000256" key="5">
    <source>
        <dbReference type="ARBA" id="ARBA00022989"/>
    </source>
</evidence>
<evidence type="ECO:0000313" key="10">
    <source>
        <dbReference type="EMBL" id="EPR13279.1"/>
    </source>
</evidence>
<feature type="transmembrane region" description="Helical" evidence="8">
    <location>
        <begin position="39"/>
        <end position="62"/>
    </location>
</feature>
<evidence type="ECO:0000256" key="3">
    <source>
        <dbReference type="ARBA" id="ARBA00022475"/>
    </source>
</evidence>
<proteinExistence type="predicted"/>
<feature type="region of interest" description="Disordered" evidence="7">
    <location>
        <begin position="230"/>
        <end position="270"/>
    </location>
</feature>
<evidence type="ECO:0000256" key="6">
    <source>
        <dbReference type="ARBA" id="ARBA00023136"/>
    </source>
</evidence>
<evidence type="ECO:0000256" key="7">
    <source>
        <dbReference type="SAM" id="MobiDB-lite"/>
    </source>
</evidence>
<dbReference type="PATRIC" id="fig|1330534.3.peg.1040"/>
<dbReference type="GO" id="GO:0005886">
    <property type="term" value="C:plasma membrane"/>
    <property type="evidence" value="ECO:0007669"/>
    <property type="project" value="UniProtKB-SubCell"/>
</dbReference>
<dbReference type="OrthoDB" id="5901192at2"/>
<comment type="pathway">
    <text evidence="2">Cell wall biogenesis; lipoteichoic acid biosynthesis.</text>
</comment>
<feature type="transmembrane region" description="Helical" evidence="8">
    <location>
        <begin position="69"/>
        <end position="91"/>
    </location>
</feature>
<evidence type="ECO:0000256" key="4">
    <source>
        <dbReference type="ARBA" id="ARBA00022692"/>
    </source>
</evidence>
<dbReference type="STRING" id="1330534.L323_05185"/>
<dbReference type="Proteomes" id="UP000016860">
    <property type="component" value="Unassembled WGS sequence"/>
</dbReference>
<dbReference type="AlphaFoldDB" id="U4R442"/>
<evidence type="ECO:0000256" key="2">
    <source>
        <dbReference type="ARBA" id="ARBA00004936"/>
    </source>
</evidence>
<evidence type="ECO:0000256" key="8">
    <source>
        <dbReference type="SAM" id="Phobius"/>
    </source>
</evidence>
<keyword evidence="5 8" id="KW-1133">Transmembrane helix</keyword>
<dbReference type="Gene3D" id="3.30.1120.170">
    <property type="match status" value="1"/>
</dbReference>
<gene>
    <name evidence="10" type="ORF">L323_05185</name>
</gene>
<keyword evidence="4 8" id="KW-0812">Transmembrane</keyword>
<dbReference type="Pfam" id="PF00884">
    <property type="entry name" value="Sulfatase"/>
    <property type="match status" value="1"/>
</dbReference>
<comment type="subcellular location">
    <subcellularLocation>
        <location evidence="1">Cell membrane</location>
        <topology evidence="1">Multi-pass membrane protein</topology>
    </subcellularLocation>
</comment>
<reference evidence="10 11" key="1">
    <citation type="journal article" date="2013" name="Genome Announc.">
        <title>Draft Genome Sequence of the Cellulolytic Bacterium Clostridium papyrosolvens C7 (ATCC 700395).</title>
        <authorList>
            <person name="Zepeda V."/>
            <person name="Dassa B."/>
            <person name="Borovok I."/>
            <person name="Lamed R."/>
            <person name="Bayer E.A."/>
            <person name="Cate J.H."/>
        </authorList>
    </citation>
    <scope>NUCLEOTIDE SEQUENCE [LARGE SCALE GENOMIC DNA]</scope>
    <source>
        <strain evidence="10 11">C7</strain>
    </source>
</reference>
<dbReference type="InterPro" id="IPR017850">
    <property type="entry name" value="Alkaline_phosphatase_core_sf"/>
</dbReference>
<dbReference type="SUPFAM" id="SSF53649">
    <property type="entry name" value="Alkaline phosphatase-like"/>
    <property type="match status" value="1"/>
</dbReference>
<evidence type="ECO:0000256" key="1">
    <source>
        <dbReference type="ARBA" id="ARBA00004651"/>
    </source>
</evidence>
<feature type="compositionally biased region" description="Polar residues" evidence="7">
    <location>
        <begin position="239"/>
        <end position="252"/>
    </location>
</feature>
<protein>
    <submittedName>
        <fullName evidence="10">Sulfatase</fullName>
    </submittedName>
</protein>
<sequence>MDKKIARLQHCGSTLFFPISIIYLELVFKFVVFKELFNIGFIYMVLFSIPAGILLYLVCSLFNSRVNRIISVVLTLFLTFIYIVQIVYYQIFSTFLALFSLNGTDQVLQFWKEVLIAVKNKAGAILFLLIPILFLIIFSRSLFLARKTTGKLKAILAVVMVCFQVAATILVSLSNTGELSTSFLYSRAIIPDLAVNRFGMLTTSRLDVKHLVFGFTSSDDDEKEQMTAVDDNKGMGTLHQPSKQSQESTAKTQLDKSKDSSSDEVNSVQEASNEYNIMNLDFDKLIAGESDSTIASMHRYFNTVKPTKKNKYTGMFKGKNLIMITAEGFSPYAVDKDLTPTLYKMSQEGFRFTDFYTPIWGVSTSDGEYVACNSLIPKPGIWSFYVSGRNYMPFCMGNQLKKLGYGTRAYHDHSYTYYHRDVSHSNMGYSFKAVGNGLEMTKSWPESDLEMIQKTADDYIGKTPFHTYYMTVSGHLMYTFNGNAMAEKNRELVKNLPYSRAVKAYLACNIELDRAMGELIARLEKSGLAEDTLIAISPDHYPYGLTNSEISELAGHPVETNFELYKGIFILWSKGIKSEEISKPCASLDILPTISNLMGVEYDSRLLMGRDILSDASPLVVFSNWSWLTDKARYNSKNGKFILAEGETKESVSKQYRDEISQRVNNMFSYSAKILDTNYYNKVFK</sequence>
<accession>U4R442</accession>
<name>U4R442_9FIRM</name>
<feature type="transmembrane region" description="Helical" evidence="8">
    <location>
        <begin position="155"/>
        <end position="173"/>
    </location>
</feature>
<feature type="transmembrane region" description="Helical" evidence="8">
    <location>
        <begin position="12"/>
        <end position="33"/>
    </location>
</feature>
<evidence type="ECO:0000259" key="9">
    <source>
        <dbReference type="Pfam" id="PF00884"/>
    </source>
</evidence>
<dbReference type="Gene3D" id="3.40.720.10">
    <property type="entry name" value="Alkaline Phosphatase, subunit A"/>
    <property type="match status" value="1"/>
</dbReference>
<evidence type="ECO:0000313" key="11">
    <source>
        <dbReference type="Proteomes" id="UP000016860"/>
    </source>
</evidence>
<keyword evidence="3" id="KW-1003">Cell membrane</keyword>
<comment type="caution">
    <text evidence="10">The sequence shown here is derived from an EMBL/GenBank/DDBJ whole genome shotgun (WGS) entry which is preliminary data.</text>
</comment>
<feature type="transmembrane region" description="Helical" evidence="8">
    <location>
        <begin position="122"/>
        <end position="143"/>
    </location>
</feature>
<dbReference type="InterPro" id="IPR050448">
    <property type="entry name" value="OpgB/LTA_synthase_biosynth"/>
</dbReference>
<feature type="domain" description="Sulfatase N-terminal" evidence="9">
    <location>
        <begin position="335"/>
        <end position="600"/>
    </location>
</feature>
<keyword evidence="6 8" id="KW-0472">Membrane</keyword>
<dbReference type="PANTHER" id="PTHR47371">
    <property type="entry name" value="LIPOTEICHOIC ACID SYNTHASE"/>
    <property type="match status" value="1"/>
</dbReference>
<dbReference type="CDD" id="cd16015">
    <property type="entry name" value="LTA_synthase"/>
    <property type="match status" value="1"/>
</dbReference>
<dbReference type="PANTHER" id="PTHR47371:SF3">
    <property type="entry name" value="PHOSPHOGLYCEROL TRANSFERASE I"/>
    <property type="match status" value="1"/>
</dbReference>
<dbReference type="InterPro" id="IPR000917">
    <property type="entry name" value="Sulfatase_N"/>
</dbReference>
<dbReference type="EMBL" id="ATAY01000020">
    <property type="protein sequence ID" value="EPR13279.1"/>
    <property type="molecule type" value="Genomic_DNA"/>
</dbReference>